<dbReference type="STRING" id="391735.Veis_3229"/>
<feature type="region of interest" description="Disordered" evidence="1">
    <location>
        <begin position="19"/>
        <end position="70"/>
    </location>
</feature>
<dbReference type="HOGENOM" id="CLU_2605089_0_0_4"/>
<dbReference type="EMBL" id="CP000542">
    <property type="protein sequence ID" value="ABM58959.1"/>
    <property type="molecule type" value="Genomic_DNA"/>
</dbReference>
<keyword evidence="3" id="KW-1185">Reference proteome</keyword>
<organism evidence="2 3">
    <name type="scientific">Verminephrobacter eiseniae (strain EF01-2)</name>
    <dbReference type="NCBI Taxonomy" id="391735"/>
    <lineage>
        <taxon>Bacteria</taxon>
        <taxon>Pseudomonadati</taxon>
        <taxon>Pseudomonadota</taxon>
        <taxon>Betaproteobacteria</taxon>
        <taxon>Burkholderiales</taxon>
        <taxon>Comamonadaceae</taxon>
        <taxon>Verminephrobacter</taxon>
    </lineage>
</organism>
<accession>A1WMV2</accession>
<sequence length="79" mass="8997">MRSALSQVGATKIDRRRHEFVRGRQCRRYRLPAGHQRHPRPRRQRGEHPGRADSCARHRPVNDGEPAPGIGAAISLRCL</sequence>
<dbReference type="KEGG" id="vei:Veis_3229"/>
<gene>
    <name evidence="2" type="ordered locus">Veis_3229</name>
</gene>
<evidence type="ECO:0000313" key="3">
    <source>
        <dbReference type="Proteomes" id="UP000000374"/>
    </source>
</evidence>
<name>A1WMV2_VEREI</name>
<feature type="compositionally biased region" description="Basic and acidic residues" evidence="1">
    <location>
        <begin position="44"/>
        <end position="62"/>
    </location>
</feature>
<evidence type="ECO:0000313" key="2">
    <source>
        <dbReference type="EMBL" id="ABM58959.1"/>
    </source>
</evidence>
<feature type="compositionally biased region" description="Basic residues" evidence="1">
    <location>
        <begin position="23"/>
        <end position="43"/>
    </location>
</feature>
<protein>
    <submittedName>
        <fullName evidence="2">Uncharacterized protein</fullName>
    </submittedName>
</protein>
<evidence type="ECO:0000256" key="1">
    <source>
        <dbReference type="SAM" id="MobiDB-lite"/>
    </source>
</evidence>
<proteinExistence type="predicted"/>
<dbReference type="AlphaFoldDB" id="A1WMV2"/>
<dbReference type="Proteomes" id="UP000000374">
    <property type="component" value="Chromosome"/>
</dbReference>
<reference evidence="3" key="1">
    <citation type="submission" date="2006-12" db="EMBL/GenBank/DDBJ databases">
        <title>Complete sequence of chromosome 1 of Verminephrobacter eiseniae EF01-2.</title>
        <authorList>
            <person name="Copeland A."/>
            <person name="Lucas S."/>
            <person name="Lapidus A."/>
            <person name="Barry K."/>
            <person name="Detter J.C."/>
            <person name="Glavina del Rio T."/>
            <person name="Dalin E."/>
            <person name="Tice H."/>
            <person name="Pitluck S."/>
            <person name="Chertkov O."/>
            <person name="Brettin T."/>
            <person name="Bruce D."/>
            <person name="Han C."/>
            <person name="Tapia R."/>
            <person name="Gilna P."/>
            <person name="Schmutz J."/>
            <person name="Larimer F."/>
            <person name="Land M."/>
            <person name="Hauser L."/>
            <person name="Kyrpides N."/>
            <person name="Kim E."/>
            <person name="Stahl D."/>
            <person name="Richardson P."/>
        </authorList>
    </citation>
    <scope>NUCLEOTIDE SEQUENCE [LARGE SCALE GENOMIC DNA]</scope>
    <source>
        <strain evidence="3">EF01-2</strain>
    </source>
</reference>